<evidence type="ECO:0000313" key="3">
    <source>
        <dbReference type="Proteomes" id="UP000177372"/>
    </source>
</evidence>
<protein>
    <recommendedName>
        <fullName evidence="4">Aspartyl/glutamyl-tRNA(Asn/Gln) amidotransferase subunit C</fullName>
    </recommendedName>
</protein>
<accession>A0A1F6F1Q1</accession>
<dbReference type="STRING" id="1798512.A3A39_04640"/>
<organism evidence="2 3">
    <name type="scientific">Candidatus Kaiserbacteria bacterium RIFCSPLOWO2_01_FULL_54_13</name>
    <dbReference type="NCBI Taxonomy" id="1798512"/>
    <lineage>
        <taxon>Bacteria</taxon>
        <taxon>Candidatus Kaiseribacteriota</taxon>
    </lineage>
</organism>
<gene>
    <name evidence="2" type="ORF">A3A39_04640</name>
</gene>
<dbReference type="Proteomes" id="UP000177372">
    <property type="component" value="Unassembled WGS sequence"/>
</dbReference>
<dbReference type="AlphaFoldDB" id="A0A1F6F1Q1"/>
<evidence type="ECO:0008006" key="4">
    <source>
        <dbReference type="Google" id="ProtNLM"/>
    </source>
</evidence>
<dbReference type="Gene3D" id="1.10.20.60">
    <property type="entry name" value="Glu-tRNAGln amidotransferase C subunit, N-terminal domain"/>
    <property type="match status" value="1"/>
</dbReference>
<dbReference type="SUPFAM" id="SSF141000">
    <property type="entry name" value="Glu-tRNAGln amidotransferase C subunit"/>
    <property type="match status" value="1"/>
</dbReference>
<comment type="caution">
    <text evidence="2">The sequence shown here is derived from an EMBL/GenBank/DDBJ whole genome shotgun (WGS) entry which is preliminary data.</text>
</comment>
<feature type="region of interest" description="Disordered" evidence="1">
    <location>
        <begin position="61"/>
        <end position="81"/>
    </location>
</feature>
<dbReference type="EMBL" id="MFLZ01000019">
    <property type="protein sequence ID" value="OGG79792.1"/>
    <property type="molecule type" value="Genomic_DNA"/>
</dbReference>
<dbReference type="InterPro" id="IPR003837">
    <property type="entry name" value="GatC"/>
</dbReference>
<dbReference type="GO" id="GO:0006450">
    <property type="term" value="P:regulation of translational fidelity"/>
    <property type="evidence" value="ECO:0007669"/>
    <property type="project" value="InterPro"/>
</dbReference>
<sequence>MSDKVDVAALAKLARLEVSGEELAKLEKEIPDILAFVATIQKAAAEAPKHEPALQNVMRADENPHESGVHTEKLLSAAPTREGDRIAVKQVISRKK</sequence>
<feature type="compositionally biased region" description="Basic and acidic residues" evidence="1">
    <location>
        <begin position="61"/>
        <end position="73"/>
    </location>
</feature>
<reference evidence="2 3" key="1">
    <citation type="journal article" date="2016" name="Nat. Commun.">
        <title>Thousands of microbial genomes shed light on interconnected biogeochemical processes in an aquifer system.</title>
        <authorList>
            <person name="Anantharaman K."/>
            <person name="Brown C.T."/>
            <person name="Hug L.A."/>
            <person name="Sharon I."/>
            <person name="Castelle C.J."/>
            <person name="Probst A.J."/>
            <person name="Thomas B.C."/>
            <person name="Singh A."/>
            <person name="Wilkins M.J."/>
            <person name="Karaoz U."/>
            <person name="Brodie E.L."/>
            <person name="Williams K.H."/>
            <person name="Hubbard S.S."/>
            <person name="Banfield J.F."/>
        </authorList>
    </citation>
    <scope>NUCLEOTIDE SEQUENCE [LARGE SCALE GENOMIC DNA]</scope>
</reference>
<dbReference type="Pfam" id="PF02686">
    <property type="entry name" value="GatC"/>
    <property type="match status" value="1"/>
</dbReference>
<evidence type="ECO:0000256" key="1">
    <source>
        <dbReference type="SAM" id="MobiDB-lite"/>
    </source>
</evidence>
<evidence type="ECO:0000313" key="2">
    <source>
        <dbReference type="EMBL" id="OGG79792.1"/>
    </source>
</evidence>
<name>A0A1F6F1Q1_9BACT</name>
<dbReference type="InterPro" id="IPR036113">
    <property type="entry name" value="Asp/Glu-ADT_sf_sub_c"/>
</dbReference>
<proteinExistence type="predicted"/>